<reference evidence="1 2" key="1">
    <citation type="submission" date="2014-04" db="EMBL/GenBank/DDBJ databases">
        <authorList>
            <consortium name="DOE Joint Genome Institute"/>
            <person name="Kuo A."/>
            <person name="Kohler A."/>
            <person name="Costa M.D."/>
            <person name="Nagy L.G."/>
            <person name="Floudas D."/>
            <person name="Copeland A."/>
            <person name="Barry K.W."/>
            <person name="Cichocki N."/>
            <person name="Veneault-Fourrey C."/>
            <person name="LaButti K."/>
            <person name="Lindquist E.A."/>
            <person name="Lipzen A."/>
            <person name="Lundell T."/>
            <person name="Morin E."/>
            <person name="Murat C."/>
            <person name="Sun H."/>
            <person name="Tunlid A."/>
            <person name="Henrissat B."/>
            <person name="Grigoriev I.V."/>
            <person name="Hibbett D.S."/>
            <person name="Martin F."/>
            <person name="Nordberg H.P."/>
            <person name="Cantor M.N."/>
            <person name="Hua S.X."/>
        </authorList>
    </citation>
    <scope>NUCLEOTIDE SEQUENCE [LARGE SCALE GENOMIC DNA]</scope>
    <source>
        <strain evidence="1 2">441</strain>
    </source>
</reference>
<organism evidence="1 2">
    <name type="scientific">Pisolithus microcarpus 441</name>
    <dbReference type="NCBI Taxonomy" id="765257"/>
    <lineage>
        <taxon>Eukaryota</taxon>
        <taxon>Fungi</taxon>
        <taxon>Dikarya</taxon>
        <taxon>Basidiomycota</taxon>
        <taxon>Agaricomycotina</taxon>
        <taxon>Agaricomycetes</taxon>
        <taxon>Agaricomycetidae</taxon>
        <taxon>Boletales</taxon>
        <taxon>Sclerodermatineae</taxon>
        <taxon>Pisolithaceae</taxon>
        <taxon>Pisolithus</taxon>
    </lineage>
</organism>
<dbReference type="EMBL" id="KN833893">
    <property type="protein sequence ID" value="KIK15369.1"/>
    <property type="molecule type" value="Genomic_DNA"/>
</dbReference>
<accession>A0A0C9YNA0</accession>
<dbReference type="Proteomes" id="UP000054018">
    <property type="component" value="Unassembled WGS sequence"/>
</dbReference>
<name>A0A0C9YNA0_9AGAM</name>
<keyword evidence="2" id="KW-1185">Reference proteome</keyword>
<dbReference type="AlphaFoldDB" id="A0A0C9YNA0"/>
<reference evidence="2" key="2">
    <citation type="submission" date="2015-01" db="EMBL/GenBank/DDBJ databases">
        <title>Evolutionary Origins and Diversification of the Mycorrhizal Mutualists.</title>
        <authorList>
            <consortium name="DOE Joint Genome Institute"/>
            <consortium name="Mycorrhizal Genomics Consortium"/>
            <person name="Kohler A."/>
            <person name="Kuo A."/>
            <person name="Nagy L.G."/>
            <person name="Floudas D."/>
            <person name="Copeland A."/>
            <person name="Barry K.W."/>
            <person name="Cichocki N."/>
            <person name="Veneault-Fourrey C."/>
            <person name="LaButti K."/>
            <person name="Lindquist E.A."/>
            <person name="Lipzen A."/>
            <person name="Lundell T."/>
            <person name="Morin E."/>
            <person name="Murat C."/>
            <person name="Riley R."/>
            <person name="Ohm R."/>
            <person name="Sun H."/>
            <person name="Tunlid A."/>
            <person name="Henrissat B."/>
            <person name="Grigoriev I.V."/>
            <person name="Hibbett D.S."/>
            <person name="Martin F."/>
        </authorList>
    </citation>
    <scope>NUCLEOTIDE SEQUENCE [LARGE SCALE GENOMIC DNA]</scope>
    <source>
        <strain evidence="2">441</strain>
    </source>
</reference>
<dbReference type="OrthoDB" id="2606602at2759"/>
<dbReference type="HOGENOM" id="CLU_3088120_0_0_1"/>
<evidence type="ECO:0000313" key="1">
    <source>
        <dbReference type="EMBL" id="KIK15369.1"/>
    </source>
</evidence>
<protein>
    <submittedName>
        <fullName evidence="1">Uncharacterized protein</fullName>
    </submittedName>
</protein>
<evidence type="ECO:0000313" key="2">
    <source>
        <dbReference type="Proteomes" id="UP000054018"/>
    </source>
</evidence>
<sequence>MEGGFLHVNGSPFNLFQKPGWHGRGFFNCKSQYLLSAQVCTTLWLGHDILTW</sequence>
<gene>
    <name evidence="1" type="ORF">PISMIDRAFT_115267</name>
</gene>
<proteinExistence type="predicted"/>